<feature type="region of interest" description="Disordered" evidence="1">
    <location>
        <begin position="248"/>
        <end position="315"/>
    </location>
</feature>
<proteinExistence type="predicted"/>
<dbReference type="RefSeq" id="XP_012185437.1">
    <property type="nucleotide sequence ID" value="XM_012330047.1"/>
</dbReference>
<protein>
    <submittedName>
        <fullName evidence="2">Uncharacterized protein</fullName>
    </submittedName>
</protein>
<evidence type="ECO:0000313" key="2">
    <source>
        <dbReference type="EMBL" id="CCM06154.1"/>
    </source>
</evidence>
<dbReference type="Proteomes" id="UP000006352">
    <property type="component" value="Unassembled WGS sequence"/>
</dbReference>
<dbReference type="InParanoid" id="J4H556"/>
<accession>J4H556</accession>
<evidence type="ECO:0000313" key="3">
    <source>
        <dbReference type="Proteomes" id="UP000006352"/>
    </source>
</evidence>
<dbReference type="AlphaFoldDB" id="J4H556"/>
<organism evidence="2 3">
    <name type="scientific">Fibroporia radiculosa</name>
    <dbReference type="NCBI Taxonomy" id="599839"/>
    <lineage>
        <taxon>Eukaryota</taxon>
        <taxon>Fungi</taxon>
        <taxon>Dikarya</taxon>
        <taxon>Basidiomycota</taxon>
        <taxon>Agaricomycotina</taxon>
        <taxon>Agaricomycetes</taxon>
        <taxon>Polyporales</taxon>
        <taxon>Fibroporiaceae</taxon>
        <taxon>Fibroporia</taxon>
    </lineage>
</organism>
<evidence type="ECO:0000256" key="1">
    <source>
        <dbReference type="SAM" id="MobiDB-lite"/>
    </source>
</evidence>
<sequence>MLKISHIPFNFLVSDNGISLAADHPLRKILWEGLSNALSCPRVLNALVRISLATSTDNRQELQVDIDDTTFEKRKMEIIIYFLSHPPHVDIQNSMSENYYAFEDRQPLDSGSMVITHHFARTDRQSTPREISLNGNLAESWNGGTGLASEYAYDAAGTLVLRGEAGFYVEAALTMQGQIGIVFNSAQDEFNYDRVAYLSVEAHDNVVLKRLAIGNWDPWPSLPFSHPPGAFSRVCRCETPKTVFDMMAIPHGSPPPTPSSSVKAKFAPSPEDDGPFPPRELSESSKMAVQDLRERFNMPDLHMPPPPPTSLYRVY</sequence>
<name>J4H556_9APHY</name>
<keyword evidence="3" id="KW-1185">Reference proteome</keyword>
<dbReference type="EMBL" id="HE797229">
    <property type="protein sequence ID" value="CCM06154.1"/>
    <property type="molecule type" value="Genomic_DNA"/>
</dbReference>
<dbReference type="HOGENOM" id="CLU_882887_0_0_1"/>
<gene>
    <name evidence="2" type="ORF">FIBRA_09627</name>
</gene>
<dbReference type="GeneID" id="24102179"/>
<reference evidence="2 3" key="1">
    <citation type="journal article" date="2012" name="Appl. Environ. Microbiol.">
        <title>Short-read sequencing for genomic analysis of the brown rot fungus Fibroporia radiculosa.</title>
        <authorList>
            <person name="Tang J.D."/>
            <person name="Perkins A.D."/>
            <person name="Sonstegard T.S."/>
            <person name="Schroeder S.G."/>
            <person name="Burgess S.C."/>
            <person name="Diehl S.V."/>
        </authorList>
    </citation>
    <scope>NUCLEOTIDE SEQUENCE [LARGE SCALE GENOMIC DNA]</scope>
    <source>
        <strain evidence="2 3">TFFH 294</strain>
    </source>
</reference>